<proteinExistence type="predicted"/>
<dbReference type="Proteomes" id="UP000216164">
    <property type="component" value="Unassembled WGS sequence"/>
</dbReference>
<evidence type="ECO:0000313" key="3">
    <source>
        <dbReference type="Proteomes" id="UP000216164"/>
    </source>
</evidence>
<accession>A0AAP7ZKM5</accession>
<feature type="region of interest" description="Disordered" evidence="1">
    <location>
        <begin position="66"/>
        <end position="88"/>
    </location>
</feature>
<comment type="caution">
    <text evidence="2">The sequence shown here is derived from an EMBL/GenBank/DDBJ whole genome shotgun (WGS) entry which is preliminary data.</text>
</comment>
<gene>
    <name evidence="2" type="ORF">B7R77_03175</name>
</gene>
<dbReference type="EMBL" id="NCTK01000001">
    <property type="protein sequence ID" value="OYQ12357.1"/>
    <property type="molecule type" value="Genomic_DNA"/>
</dbReference>
<evidence type="ECO:0000256" key="1">
    <source>
        <dbReference type="SAM" id="MobiDB-lite"/>
    </source>
</evidence>
<evidence type="ECO:0000313" key="2">
    <source>
        <dbReference type="EMBL" id="OYQ12357.1"/>
    </source>
</evidence>
<dbReference type="AlphaFoldDB" id="A0AAP7ZKM5"/>
<reference evidence="2 3" key="1">
    <citation type="submission" date="2017-04" db="EMBL/GenBank/DDBJ databases">
        <title>Genome Announcement: Closed genomes of Ralstonia solanacearum strains K60, UW551, and UW700.</title>
        <authorList>
            <person name="Hayes M."/>
            <person name="Macintyre A.M."/>
            <person name="Allen C."/>
        </authorList>
    </citation>
    <scope>NUCLEOTIDE SEQUENCE [LARGE SCALE GENOMIC DNA]</scope>
    <source>
        <strain evidence="2 3">UW25</strain>
    </source>
</reference>
<sequence length="88" mass="9590">MTTPVRSPQNGMAERFVKTMKRDDVAFMPKPDAATTVCSAHLAIAFEHDNEPLTGLHSCARLDSPAHVEHAQPQSTMRNIGHPRAVTG</sequence>
<evidence type="ECO:0008006" key="4">
    <source>
        <dbReference type="Google" id="ProtNLM"/>
    </source>
</evidence>
<protein>
    <recommendedName>
        <fullName evidence="4">Transposase</fullName>
    </recommendedName>
</protein>
<name>A0AAP7ZKM5_RALSL</name>
<organism evidence="2 3">
    <name type="scientific">Ralstonia solanacearum K60</name>
    <dbReference type="NCBI Taxonomy" id="1091042"/>
    <lineage>
        <taxon>Bacteria</taxon>
        <taxon>Pseudomonadati</taxon>
        <taxon>Pseudomonadota</taxon>
        <taxon>Betaproteobacteria</taxon>
        <taxon>Burkholderiales</taxon>
        <taxon>Burkholderiaceae</taxon>
        <taxon>Ralstonia</taxon>
        <taxon>Ralstonia solanacearum species complex</taxon>
    </lineage>
</organism>